<proteinExistence type="predicted"/>
<dbReference type="Proteomes" id="UP001183390">
    <property type="component" value="Unassembled WGS sequence"/>
</dbReference>
<evidence type="ECO:0000313" key="1">
    <source>
        <dbReference type="EMBL" id="MDT0328145.1"/>
    </source>
</evidence>
<protein>
    <submittedName>
        <fullName evidence="1">Uncharacterized protein</fullName>
    </submittedName>
</protein>
<dbReference type="RefSeq" id="WP_311510877.1">
    <property type="nucleotide sequence ID" value="NZ_JAVREP010000003.1"/>
</dbReference>
<name>A0ABU2M7L4_9ACTN</name>
<comment type="caution">
    <text evidence="1">The sequence shown here is derived from an EMBL/GenBank/DDBJ whole genome shotgun (WGS) entry which is preliminary data.</text>
</comment>
<accession>A0ABU2M7L4</accession>
<reference evidence="2" key="1">
    <citation type="submission" date="2023-07" db="EMBL/GenBank/DDBJ databases">
        <title>30 novel species of actinomycetes from the DSMZ collection.</title>
        <authorList>
            <person name="Nouioui I."/>
        </authorList>
    </citation>
    <scope>NUCLEOTIDE SEQUENCE [LARGE SCALE GENOMIC DNA]</scope>
    <source>
        <strain evidence="2">DSM 44743</strain>
    </source>
</reference>
<keyword evidence="2" id="KW-1185">Reference proteome</keyword>
<organism evidence="1 2">
    <name type="scientific">Nocardiopsis lambiniae</name>
    <dbReference type="NCBI Taxonomy" id="3075539"/>
    <lineage>
        <taxon>Bacteria</taxon>
        <taxon>Bacillati</taxon>
        <taxon>Actinomycetota</taxon>
        <taxon>Actinomycetes</taxon>
        <taxon>Streptosporangiales</taxon>
        <taxon>Nocardiopsidaceae</taxon>
        <taxon>Nocardiopsis</taxon>
    </lineage>
</organism>
<evidence type="ECO:0000313" key="2">
    <source>
        <dbReference type="Proteomes" id="UP001183390"/>
    </source>
</evidence>
<sequence length="66" mass="7294">MEFTKISGGCEDDQCPAVYTTDRKSYIVQGYTISDPDVLRRLGLPPGENAVEIPHDLLEGLRGEAR</sequence>
<dbReference type="EMBL" id="JAVREP010000003">
    <property type="protein sequence ID" value="MDT0328145.1"/>
    <property type="molecule type" value="Genomic_DNA"/>
</dbReference>
<gene>
    <name evidence="1" type="ORF">RM479_06925</name>
</gene>